<feature type="region of interest" description="Disordered" evidence="1">
    <location>
        <begin position="128"/>
        <end position="156"/>
    </location>
</feature>
<evidence type="ECO:0000313" key="3">
    <source>
        <dbReference type="Proteomes" id="UP000248405"/>
    </source>
</evidence>
<evidence type="ECO:0000313" key="2">
    <source>
        <dbReference type="EMBL" id="PYH63865.1"/>
    </source>
</evidence>
<reference evidence="2" key="1">
    <citation type="submission" date="2016-12" db="EMBL/GenBank/DDBJ databases">
        <title>The genomes of Aspergillus section Nigri reveals drivers in fungal speciation.</title>
        <authorList>
            <consortium name="DOE Joint Genome Institute"/>
            <person name="Vesth T.C."/>
            <person name="Nybo J."/>
            <person name="Theobald S."/>
            <person name="Brandl J."/>
            <person name="Frisvad J.C."/>
            <person name="Nielsen K.F."/>
            <person name="Lyhne E.K."/>
            <person name="Kogle M.E."/>
            <person name="Kuo A."/>
            <person name="Riley R."/>
            <person name="Clum A."/>
            <person name="Nolan M."/>
            <person name="Lipzen A."/>
            <person name="Salamov A."/>
            <person name="Henrissat B."/>
            <person name="Wiebenga A."/>
            <person name="De Vries R.P."/>
            <person name="Grigoriev I.V."/>
            <person name="Mortensen U.H."/>
            <person name="Andersen M.R."/>
            <person name="Baker S.E."/>
        </authorList>
    </citation>
    <scope>NUCLEOTIDE SEQUENCE [LARGE SCALE GENOMIC DNA]</scope>
    <source>
        <strain evidence="2">CBS 113365</strain>
    </source>
</reference>
<feature type="compositionally biased region" description="Polar residues" evidence="1">
    <location>
        <begin position="137"/>
        <end position="147"/>
    </location>
</feature>
<feature type="region of interest" description="Disordered" evidence="1">
    <location>
        <begin position="47"/>
        <end position="77"/>
    </location>
</feature>
<dbReference type="EMBL" id="KZ821648">
    <property type="protein sequence ID" value="PYH63865.1"/>
    <property type="molecule type" value="Genomic_DNA"/>
</dbReference>
<organism evidence="2 3">
    <name type="scientific">Aspergillus vadensis (strain CBS 113365 / IMI 142717 / IBT 24658)</name>
    <dbReference type="NCBI Taxonomy" id="1448311"/>
    <lineage>
        <taxon>Eukaryota</taxon>
        <taxon>Fungi</taxon>
        <taxon>Dikarya</taxon>
        <taxon>Ascomycota</taxon>
        <taxon>Pezizomycotina</taxon>
        <taxon>Eurotiomycetes</taxon>
        <taxon>Eurotiomycetidae</taxon>
        <taxon>Eurotiales</taxon>
        <taxon>Aspergillaceae</taxon>
        <taxon>Aspergillus</taxon>
        <taxon>Aspergillus subgen. Circumdati</taxon>
    </lineage>
</organism>
<keyword evidence="3" id="KW-1185">Reference proteome</keyword>
<name>A0A319AVY3_ASPVC</name>
<proteinExistence type="predicted"/>
<dbReference type="Proteomes" id="UP000248405">
    <property type="component" value="Unassembled WGS sequence"/>
</dbReference>
<dbReference type="GeneID" id="37216467"/>
<dbReference type="OrthoDB" id="10354281at2759"/>
<sequence length="293" mass="31636">MPPKCPTWDPITSGQKLTGGSKLSWKLDQLFQPWSTTRLGRELPKGIGSEGAIARPPPTLTHTQTTHDGYENSRWPPGHRGERLADGAVGGPVAADGAPIRKRGLAVVETAATKRKTDAETATGLDIRQTPWGGRQSRGNNESHTGMSASSRRRRGATEGQICLTDGEFWFLLRAHLLLLVAGRCDLTARCSSSPATLRRGSFPPGTTRRELVVYGDIRFSPEVDGMAHQPTASSVGRSTCCDGCMPRRTGDSVPSHRDHPIDLPINTVAKATLGANRDSPDKFQELEGVSQR</sequence>
<gene>
    <name evidence="2" type="ORF">BO88DRAFT_475426</name>
</gene>
<accession>A0A319AVY3</accession>
<dbReference type="RefSeq" id="XP_025557659.1">
    <property type="nucleotide sequence ID" value="XM_025711875.1"/>
</dbReference>
<dbReference type="AlphaFoldDB" id="A0A319AVY3"/>
<protein>
    <submittedName>
        <fullName evidence="2">Uncharacterized protein</fullName>
    </submittedName>
</protein>
<evidence type="ECO:0000256" key="1">
    <source>
        <dbReference type="SAM" id="MobiDB-lite"/>
    </source>
</evidence>